<feature type="transmembrane region" description="Helical" evidence="10">
    <location>
        <begin position="14"/>
        <end position="34"/>
    </location>
</feature>
<evidence type="ECO:0000256" key="1">
    <source>
        <dbReference type="ARBA" id="ARBA00004651"/>
    </source>
</evidence>
<keyword evidence="5" id="KW-1003">Cell membrane</keyword>
<dbReference type="InterPro" id="IPR045070">
    <property type="entry name" value="MATE_MepA-like"/>
</dbReference>
<dbReference type="GO" id="GO:0005886">
    <property type="term" value="C:plasma membrane"/>
    <property type="evidence" value="ECO:0007669"/>
    <property type="project" value="UniProtKB-SubCell"/>
</dbReference>
<keyword evidence="9" id="KW-0046">Antibiotic resistance</keyword>
<keyword evidence="7 10" id="KW-1133">Transmembrane helix</keyword>
<dbReference type="GO" id="GO:0046677">
    <property type="term" value="P:response to antibiotic"/>
    <property type="evidence" value="ECO:0007669"/>
    <property type="project" value="UniProtKB-KW"/>
</dbReference>
<keyword evidence="12" id="KW-1185">Reference proteome</keyword>
<protein>
    <recommendedName>
        <fullName evidence="3">Multidrug export protein MepA</fullName>
    </recommendedName>
</protein>
<organism evidence="11 12">
    <name type="scientific">Treponema brennaborense (strain DSM 12168 / CIP 105900 / DD5/3)</name>
    <dbReference type="NCBI Taxonomy" id="906968"/>
    <lineage>
        <taxon>Bacteria</taxon>
        <taxon>Pseudomonadati</taxon>
        <taxon>Spirochaetota</taxon>
        <taxon>Spirochaetia</taxon>
        <taxon>Spirochaetales</taxon>
        <taxon>Treponemataceae</taxon>
        <taxon>Treponema</taxon>
    </lineage>
</organism>
<dbReference type="Pfam" id="PF01554">
    <property type="entry name" value="MatE"/>
    <property type="match status" value="2"/>
</dbReference>
<evidence type="ECO:0000256" key="8">
    <source>
        <dbReference type="ARBA" id="ARBA00023136"/>
    </source>
</evidence>
<dbReference type="InterPro" id="IPR051327">
    <property type="entry name" value="MATE_MepA_subfamily"/>
</dbReference>
<feature type="transmembrane region" description="Helical" evidence="10">
    <location>
        <begin position="54"/>
        <end position="80"/>
    </location>
</feature>
<gene>
    <name evidence="11" type="ordered locus">Trebr_2534</name>
</gene>
<sequence length="443" mass="48469">MTIQLSEHFTYRKLFRFVFSSILMMVFTSLYSIVDGFFVSRFVGKTPFAAINLLMPIIMGVSTVGFMLGTGGSAIVSMTLGQKKKDLADKYFSMIVYAGIILGIICAFVGSAVIRPVARLLGAEGELLEDCVMYGKIIFAFIPLYMLQVMFQSFFVAAEKPSYSLKVSVAAGLTNMVLDYVFIVILKKGLAGAAVATVIGYGIGGITPLVYFARRNNSSPLRLTKTKWYGQIFAKSCTNGSSEMVSNLSTSIVGTLYNMQLMKYAGENGVAAYGVMMYVGFIFAAIFIGYSIGSSPIVSYHYGAENSGELKNMYRKGLSLMVLGGIVMVFAAELFARPLVQIFTGYDSELTQMTMFGFRIFILSYLFAGINIWGSSFFTALNDGLVSAAISFLRTLVFQVATVLILPILFGLNGIWFAIIIADLLAATVTITFLLTKRKKYGY</sequence>
<feature type="transmembrane region" description="Helical" evidence="10">
    <location>
        <begin position="167"/>
        <end position="186"/>
    </location>
</feature>
<dbReference type="OrthoDB" id="9811110at2"/>
<dbReference type="RefSeq" id="WP_013759641.1">
    <property type="nucleotide sequence ID" value="NC_015500.1"/>
</dbReference>
<dbReference type="PIRSF" id="PIRSF006603">
    <property type="entry name" value="DinF"/>
    <property type="match status" value="1"/>
</dbReference>
<feature type="transmembrane region" description="Helical" evidence="10">
    <location>
        <begin position="271"/>
        <end position="292"/>
    </location>
</feature>
<dbReference type="GO" id="GO:0042910">
    <property type="term" value="F:xenobiotic transmembrane transporter activity"/>
    <property type="evidence" value="ECO:0007669"/>
    <property type="project" value="InterPro"/>
</dbReference>
<feature type="transmembrane region" description="Helical" evidence="10">
    <location>
        <begin position="92"/>
        <end position="114"/>
    </location>
</feature>
<evidence type="ECO:0000256" key="4">
    <source>
        <dbReference type="ARBA" id="ARBA00022448"/>
    </source>
</evidence>
<evidence type="ECO:0000256" key="5">
    <source>
        <dbReference type="ARBA" id="ARBA00022475"/>
    </source>
</evidence>
<feature type="transmembrane region" description="Helical" evidence="10">
    <location>
        <begin position="134"/>
        <end position="155"/>
    </location>
</feature>
<evidence type="ECO:0000256" key="7">
    <source>
        <dbReference type="ARBA" id="ARBA00022989"/>
    </source>
</evidence>
<evidence type="ECO:0000313" key="11">
    <source>
        <dbReference type="EMBL" id="AEE17940.1"/>
    </source>
</evidence>
<dbReference type="CDD" id="cd13143">
    <property type="entry name" value="MATE_MepA_like"/>
    <property type="match status" value="1"/>
</dbReference>
<reference evidence="12" key="1">
    <citation type="submission" date="2011-04" db="EMBL/GenBank/DDBJ databases">
        <title>The complete genome of Treponema brennaborense DSM 12168.</title>
        <authorList>
            <person name="Lucas S."/>
            <person name="Han J."/>
            <person name="Lapidus A."/>
            <person name="Bruce D."/>
            <person name="Goodwin L."/>
            <person name="Pitluck S."/>
            <person name="Peters L."/>
            <person name="Kyrpides N."/>
            <person name="Mavromatis K."/>
            <person name="Ivanova N."/>
            <person name="Mikhailova N."/>
            <person name="Pagani I."/>
            <person name="Teshima H."/>
            <person name="Detter J.C."/>
            <person name="Tapia R."/>
            <person name="Han C."/>
            <person name="Land M."/>
            <person name="Hauser L."/>
            <person name="Markowitz V."/>
            <person name="Cheng J.-F."/>
            <person name="Hugenholtz P."/>
            <person name="Woyke T."/>
            <person name="Wu D."/>
            <person name="Gronow S."/>
            <person name="Wellnitz S."/>
            <person name="Brambilla E."/>
            <person name="Klenk H.-P."/>
            <person name="Eisen J.A."/>
        </authorList>
    </citation>
    <scope>NUCLEOTIDE SEQUENCE [LARGE SCALE GENOMIC DNA]</scope>
    <source>
        <strain evidence="12">DSM 12168 / CIP 105900 / DD5/3</strain>
    </source>
</reference>
<dbReference type="KEGG" id="tbe:Trebr_2534"/>
<feature type="transmembrane region" description="Helical" evidence="10">
    <location>
        <begin position="415"/>
        <end position="435"/>
    </location>
</feature>
<feature type="transmembrane region" description="Helical" evidence="10">
    <location>
        <begin position="192"/>
        <end position="213"/>
    </location>
</feature>
<dbReference type="PANTHER" id="PTHR43823:SF3">
    <property type="entry name" value="MULTIDRUG EXPORT PROTEIN MEPA"/>
    <property type="match status" value="1"/>
</dbReference>
<dbReference type="eggNOG" id="COG0534">
    <property type="taxonomic scope" value="Bacteria"/>
</dbReference>
<evidence type="ECO:0000256" key="2">
    <source>
        <dbReference type="ARBA" id="ARBA00008417"/>
    </source>
</evidence>
<feature type="transmembrane region" description="Helical" evidence="10">
    <location>
        <begin position="317"/>
        <end position="336"/>
    </location>
</feature>
<dbReference type="InterPro" id="IPR048279">
    <property type="entry name" value="MdtK-like"/>
</dbReference>
<dbReference type="InterPro" id="IPR002528">
    <property type="entry name" value="MATE_fam"/>
</dbReference>
<feature type="transmembrane region" description="Helical" evidence="10">
    <location>
        <begin position="385"/>
        <end position="409"/>
    </location>
</feature>
<keyword evidence="6 10" id="KW-0812">Transmembrane</keyword>
<evidence type="ECO:0000256" key="6">
    <source>
        <dbReference type="ARBA" id="ARBA00022692"/>
    </source>
</evidence>
<evidence type="ECO:0000256" key="9">
    <source>
        <dbReference type="ARBA" id="ARBA00023251"/>
    </source>
</evidence>
<accession>F4LNW3</accession>
<dbReference type="EMBL" id="CP002696">
    <property type="protein sequence ID" value="AEE17940.1"/>
    <property type="molecule type" value="Genomic_DNA"/>
</dbReference>
<dbReference type="NCBIfam" id="TIGR00797">
    <property type="entry name" value="matE"/>
    <property type="match status" value="1"/>
</dbReference>
<comment type="subcellular location">
    <subcellularLocation>
        <location evidence="1">Cell membrane</location>
        <topology evidence="1">Multi-pass membrane protein</topology>
    </subcellularLocation>
</comment>
<evidence type="ECO:0000256" key="10">
    <source>
        <dbReference type="SAM" id="Phobius"/>
    </source>
</evidence>
<feature type="transmembrane region" description="Helical" evidence="10">
    <location>
        <begin position="356"/>
        <end position="373"/>
    </location>
</feature>
<keyword evidence="4" id="KW-0813">Transport</keyword>
<dbReference type="GO" id="GO:0015297">
    <property type="term" value="F:antiporter activity"/>
    <property type="evidence" value="ECO:0007669"/>
    <property type="project" value="InterPro"/>
</dbReference>
<dbReference type="STRING" id="906968.Trebr_2534"/>
<evidence type="ECO:0000313" key="12">
    <source>
        <dbReference type="Proteomes" id="UP000006546"/>
    </source>
</evidence>
<name>F4LNW3_TREBD</name>
<comment type="similarity">
    <text evidence="2">Belongs to the multi antimicrobial extrusion (MATE) (TC 2.A.66.1) family. MepA subfamily.</text>
</comment>
<dbReference type="AlphaFoldDB" id="F4LNW3"/>
<dbReference type="Proteomes" id="UP000006546">
    <property type="component" value="Chromosome"/>
</dbReference>
<dbReference type="HOGENOM" id="CLU_012893_0_2_12"/>
<dbReference type="PANTHER" id="PTHR43823">
    <property type="entry name" value="SPORULATION PROTEIN YKVU"/>
    <property type="match status" value="1"/>
</dbReference>
<proteinExistence type="inferred from homology"/>
<evidence type="ECO:0000256" key="3">
    <source>
        <dbReference type="ARBA" id="ARBA00022106"/>
    </source>
</evidence>
<keyword evidence="8 10" id="KW-0472">Membrane</keyword>